<dbReference type="Proteomes" id="UP000176527">
    <property type="component" value="Unassembled WGS sequence"/>
</dbReference>
<dbReference type="EMBL" id="MFDE01000038">
    <property type="protein sequence ID" value="OGE37706.1"/>
    <property type="molecule type" value="Genomic_DNA"/>
</dbReference>
<proteinExistence type="predicted"/>
<name>A0A1F5K9W2_9BACT</name>
<feature type="transmembrane region" description="Helical" evidence="1">
    <location>
        <begin position="6"/>
        <end position="24"/>
    </location>
</feature>
<sequence length="238" mass="25965">MLPKIIIGVVLVVVGVFAFGIMTGKGQPPPFLARNPSNQPACPNPILQTPVDMSLVTTILYPGQERGGNFKNHGGFRFDNAKTNDIEVKAAMDSELQDAGRYLEQGEVQYLFDFVAPCGIRYRFDHILTPSPKFSEMVEKLPQPKEGDSKTTHIDPIIVKAGEVIATAVGFKNNGHGESSINVFVDFGVYDLRGKNTFQNPQPFAVCWFDLLPTSDSVKVKSLPSGDSKSGTQSTLCK</sequence>
<evidence type="ECO:0000313" key="3">
    <source>
        <dbReference type="Proteomes" id="UP000176527"/>
    </source>
</evidence>
<evidence type="ECO:0000256" key="1">
    <source>
        <dbReference type="SAM" id="Phobius"/>
    </source>
</evidence>
<protein>
    <submittedName>
        <fullName evidence="2">Uncharacterized protein</fullName>
    </submittedName>
</protein>
<evidence type="ECO:0000313" key="2">
    <source>
        <dbReference type="EMBL" id="OGE37706.1"/>
    </source>
</evidence>
<keyword evidence="1" id="KW-0812">Transmembrane</keyword>
<accession>A0A1F5K9W2</accession>
<gene>
    <name evidence="2" type="ORF">A3F00_04625</name>
</gene>
<keyword evidence="1" id="KW-0472">Membrane</keyword>
<organism evidence="2 3">
    <name type="scientific">Candidatus Daviesbacteria bacterium RIFCSPHIGHO2_12_FULL_37_11</name>
    <dbReference type="NCBI Taxonomy" id="1797777"/>
    <lineage>
        <taxon>Bacteria</taxon>
        <taxon>Candidatus Daviesiibacteriota</taxon>
    </lineage>
</organism>
<reference evidence="2 3" key="1">
    <citation type="journal article" date="2016" name="Nat. Commun.">
        <title>Thousands of microbial genomes shed light on interconnected biogeochemical processes in an aquifer system.</title>
        <authorList>
            <person name="Anantharaman K."/>
            <person name="Brown C.T."/>
            <person name="Hug L.A."/>
            <person name="Sharon I."/>
            <person name="Castelle C.J."/>
            <person name="Probst A.J."/>
            <person name="Thomas B.C."/>
            <person name="Singh A."/>
            <person name="Wilkins M.J."/>
            <person name="Karaoz U."/>
            <person name="Brodie E.L."/>
            <person name="Williams K.H."/>
            <person name="Hubbard S.S."/>
            <person name="Banfield J.F."/>
        </authorList>
    </citation>
    <scope>NUCLEOTIDE SEQUENCE [LARGE SCALE GENOMIC DNA]</scope>
</reference>
<keyword evidence="1" id="KW-1133">Transmembrane helix</keyword>
<comment type="caution">
    <text evidence="2">The sequence shown here is derived from an EMBL/GenBank/DDBJ whole genome shotgun (WGS) entry which is preliminary data.</text>
</comment>
<dbReference type="AlphaFoldDB" id="A0A1F5K9W2"/>